<protein>
    <submittedName>
        <fullName evidence="1">Uncharacterized protein</fullName>
    </submittedName>
</protein>
<evidence type="ECO:0000313" key="1">
    <source>
        <dbReference type="EMBL" id="AMQ85345.1"/>
    </source>
</evidence>
<dbReference type="RefSeq" id="WP_064382474.1">
    <property type="nucleotide sequence ID" value="NZ_BQIG01000003.1"/>
</dbReference>
<proteinExistence type="predicted"/>
<accession>A0ABM5ZPY9</accession>
<keyword evidence="2" id="KW-1185">Reference proteome</keyword>
<dbReference type="EMBL" id="CP014205">
    <property type="protein sequence ID" value="AMQ85345.1"/>
    <property type="molecule type" value="Genomic_DNA"/>
</dbReference>
<dbReference type="Proteomes" id="UP000075187">
    <property type="component" value="Chromosome"/>
</dbReference>
<organism evidence="1 2">
    <name type="scientific">Pseudomonas glycinae</name>
    <dbReference type="NCBI Taxonomy" id="1785145"/>
    <lineage>
        <taxon>Bacteria</taxon>
        <taxon>Pseudomonadati</taxon>
        <taxon>Pseudomonadota</taxon>
        <taxon>Gammaproteobacteria</taxon>
        <taxon>Pseudomonadales</taxon>
        <taxon>Pseudomonadaceae</taxon>
        <taxon>Pseudomonas</taxon>
    </lineage>
</organism>
<gene>
    <name evidence="1" type="ORF">AWU82_19185</name>
</gene>
<reference evidence="1" key="1">
    <citation type="submission" date="2017-12" db="EMBL/GenBank/DDBJ databases">
        <title>Pseudomonas sp. MS586 complete sequence.</title>
        <authorList>
            <person name="Lu S."/>
            <person name="Deng P."/>
        </authorList>
    </citation>
    <scope>NUCLEOTIDE SEQUENCE</scope>
    <source>
        <strain evidence="1">MS586</strain>
    </source>
</reference>
<name>A0ABM5ZPY9_9PSED</name>
<evidence type="ECO:0000313" key="2">
    <source>
        <dbReference type="Proteomes" id="UP000075187"/>
    </source>
</evidence>
<sequence length="153" mass="16880">MKNEFFLFSNQQENVSGTANALIDNLVPFNGEVDIFVTDNEEVYVSARQQFDDKRSGALAFSFKADIPDGRHDYEADSGMYISYALFEEVAGGTKITPFPAVYGSGNVNMTFDRSKGTLEVGFNLEVQNSPTEPRLKAIGAFKNVSGLEQVKK</sequence>